<dbReference type="SMART" id="SM00317">
    <property type="entry name" value="SET"/>
    <property type="match status" value="1"/>
</dbReference>
<dbReference type="InterPro" id="IPR045318">
    <property type="entry name" value="EZH1/2-like"/>
</dbReference>
<dbReference type="InterPro" id="IPR046341">
    <property type="entry name" value="SET_dom_sf"/>
</dbReference>
<dbReference type="PROSITE" id="PS51633">
    <property type="entry name" value="CXC"/>
    <property type="match status" value="1"/>
</dbReference>
<reference evidence="10 11" key="1">
    <citation type="journal article" date="2012" name="PLoS Pathog.">
        <title>Diverse lifestyles and strategies of plant pathogenesis encoded in the genomes of eighteen Dothideomycetes fungi.</title>
        <authorList>
            <person name="Ohm R.A."/>
            <person name="Feau N."/>
            <person name="Henrissat B."/>
            <person name="Schoch C.L."/>
            <person name="Horwitz B.A."/>
            <person name="Barry K.W."/>
            <person name="Condon B.J."/>
            <person name="Copeland A.C."/>
            <person name="Dhillon B."/>
            <person name="Glaser F."/>
            <person name="Hesse C.N."/>
            <person name="Kosti I."/>
            <person name="LaButti K."/>
            <person name="Lindquist E.A."/>
            <person name="Lucas S."/>
            <person name="Salamov A.A."/>
            <person name="Bradshaw R.E."/>
            <person name="Ciuffetti L."/>
            <person name="Hamelin R.C."/>
            <person name="Kema G.H.J."/>
            <person name="Lawrence C."/>
            <person name="Scott J.A."/>
            <person name="Spatafora J.W."/>
            <person name="Turgeon B.G."/>
            <person name="de Wit P.J.G.M."/>
            <person name="Zhong S."/>
            <person name="Goodwin S.B."/>
            <person name="Grigoriev I.V."/>
        </authorList>
    </citation>
    <scope>NUCLEOTIDE SEQUENCE [LARGE SCALE GENOMIC DNA]</scope>
    <source>
        <strain evidence="11">28A</strain>
    </source>
</reference>
<dbReference type="SUPFAM" id="SSF82199">
    <property type="entry name" value="SET domain"/>
    <property type="match status" value="1"/>
</dbReference>
<keyword evidence="1" id="KW-0489">Methyltransferase</keyword>
<proteinExistence type="predicted"/>
<dbReference type="InterPro" id="IPR041355">
    <property type="entry name" value="Pre-SET_CXC"/>
</dbReference>
<evidence type="ECO:0000256" key="1">
    <source>
        <dbReference type="ARBA" id="ARBA00022603"/>
    </source>
</evidence>
<evidence type="ECO:0000259" key="9">
    <source>
        <dbReference type="PROSITE" id="PS51633"/>
    </source>
</evidence>
<keyword evidence="2" id="KW-0808">Transferase</keyword>
<dbReference type="PANTHER" id="PTHR45747">
    <property type="entry name" value="HISTONE-LYSINE N-METHYLTRANSFERASE E(Z)"/>
    <property type="match status" value="1"/>
</dbReference>
<evidence type="ECO:0000313" key="10">
    <source>
        <dbReference type="EMBL" id="EOA81271.1"/>
    </source>
</evidence>
<feature type="domain" description="SET" evidence="8">
    <location>
        <begin position="604"/>
        <end position="726"/>
    </location>
</feature>
<dbReference type="OrthoDB" id="6141102at2759"/>
<dbReference type="InterPro" id="IPR001214">
    <property type="entry name" value="SET_dom"/>
</dbReference>
<accession>R0I717</accession>
<reference evidence="10 11" key="2">
    <citation type="journal article" date="2013" name="PLoS Genet.">
        <title>Comparative genome structure, secondary metabolite, and effector coding capacity across Cochliobolus pathogens.</title>
        <authorList>
            <person name="Condon B.J."/>
            <person name="Leng Y."/>
            <person name="Wu D."/>
            <person name="Bushley K.E."/>
            <person name="Ohm R.A."/>
            <person name="Otillar R."/>
            <person name="Martin J."/>
            <person name="Schackwitz W."/>
            <person name="Grimwood J."/>
            <person name="MohdZainudin N."/>
            <person name="Xue C."/>
            <person name="Wang R."/>
            <person name="Manning V.A."/>
            <person name="Dhillon B."/>
            <person name="Tu Z.J."/>
            <person name="Steffenson B.J."/>
            <person name="Salamov A."/>
            <person name="Sun H."/>
            <person name="Lowry S."/>
            <person name="LaButti K."/>
            <person name="Han J."/>
            <person name="Copeland A."/>
            <person name="Lindquist E."/>
            <person name="Barry K."/>
            <person name="Schmutz J."/>
            <person name="Baker S.E."/>
            <person name="Ciuffetti L.M."/>
            <person name="Grigoriev I.V."/>
            <person name="Zhong S."/>
            <person name="Turgeon B.G."/>
        </authorList>
    </citation>
    <scope>NUCLEOTIDE SEQUENCE [LARGE SCALE GENOMIC DNA]</scope>
    <source>
        <strain evidence="11">28A</strain>
    </source>
</reference>
<name>R0I717_EXST2</name>
<evidence type="ECO:0000256" key="6">
    <source>
        <dbReference type="ARBA" id="ARBA00048568"/>
    </source>
</evidence>
<dbReference type="PANTHER" id="PTHR45747:SF4">
    <property type="entry name" value="HISTONE-LYSINE N-METHYLTRANSFERASE E(Z)"/>
    <property type="match status" value="1"/>
</dbReference>
<dbReference type="Proteomes" id="UP000016935">
    <property type="component" value="Unassembled WGS sequence"/>
</dbReference>
<dbReference type="EMBL" id="KB908866">
    <property type="protein sequence ID" value="EOA81271.1"/>
    <property type="molecule type" value="Genomic_DNA"/>
</dbReference>
<dbReference type="eggNOG" id="KOG1079">
    <property type="taxonomic scope" value="Eukaryota"/>
</dbReference>
<dbReference type="RefSeq" id="XP_008030711.1">
    <property type="nucleotide sequence ID" value="XM_008032520.1"/>
</dbReference>
<keyword evidence="3" id="KW-0949">S-adenosyl-L-methionine</keyword>
<dbReference type="AlphaFoldDB" id="R0I717"/>
<evidence type="ECO:0000256" key="4">
    <source>
        <dbReference type="ARBA" id="ARBA00023015"/>
    </source>
</evidence>
<evidence type="ECO:0000259" key="8">
    <source>
        <dbReference type="PROSITE" id="PS50280"/>
    </source>
</evidence>
<dbReference type="Pfam" id="PF00856">
    <property type="entry name" value="SET"/>
    <property type="match status" value="1"/>
</dbReference>
<dbReference type="GO" id="GO:0003682">
    <property type="term" value="F:chromatin binding"/>
    <property type="evidence" value="ECO:0007669"/>
    <property type="project" value="TreeGrafter"/>
</dbReference>
<dbReference type="GO" id="GO:0005634">
    <property type="term" value="C:nucleus"/>
    <property type="evidence" value="ECO:0007669"/>
    <property type="project" value="TreeGrafter"/>
</dbReference>
<feature type="domain" description="CXC" evidence="9">
    <location>
        <begin position="485"/>
        <end position="594"/>
    </location>
</feature>
<dbReference type="PROSITE" id="PS50280">
    <property type="entry name" value="SET"/>
    <property type="match status" value="1"/>
</dbReference>
<evidence type="ECO:0000313" key="11">
    <source>
        <dbReference type="Proteomes" id="UP000016935"/>
    </source>
</evidence>
<dbReference type="HOGENOM" id="CLU_005798_0_0_1"/>
<evidence type="ECO:0000256" key="5">
    <source>
        <dbReference type="ARBA" id="ARBA00023163"/>
    </source>
</evidence>
<protein>
    <submittedName>
        <fullName evidence="10">Uncharacterized protein</fullName>
    </submittedName>
</protein>
<keyword evidence="4" id="KW-0805">Transcription regulation</keyword>
<feature type="compositionally biased region" description="Basic residues" evidence="7">
    <location>
        <begin position="887"/>
        <end position="897"/>
    </location>
</feature>
<evidence type="ECO:0000256" key="2">
    <source>
        <dbReference type="ARBA" id="ARBA00022679"/>
    </source>
</evidence>
<dbReference type="STRING" id="671987.R0I717"/>
<feature type="region of interest" description="Disordered" evidence="7">
    <location>
        <begin position="790"/>
        <end position="939"/>
    </location>
</feature>
<comment type="catalytic activity">
    <reaction evidence="6">
        <text>L-lysyl(27)-[histone H3] + 3 S-adenosyl-L-methionine = N(6),N(6),N(6)-trimethyl-L-lysyl(27)-[histone H3] + 3 S-adenosyl-L-homocysteine + 3 H(+)</text>
        <dbReference type="Rhea" id="RHEA:60292"/>
        <dbReference type="Rhea" id="RHEA-COMP:15535"/>
        <dbReference type="Rhea" id="RHEA-COMP:15548"/>
        <dbReference type="ChEBI" id="CHEBI:15378"/>
        <dbReference type="ChEBI" id="CHEBI:29969"/>
        <dbReference type="ChEBI" id="CHEBI:57856"/>
        <dbReference type="ChEBI" id="CHEBI:59789"/>
        <dbReference type="ChEBI" id="CHEBI:61961"/>
        <dbReference type="EC" id="2.1.1.356"/>
    </reaction>
</comment>
<dbReference type="GO" id="GO:0032259">
    <property type="term" value="P:methylation"/>
    <property type="evidence" value="ECO:0007669"/>
    <property type="project" value="UniProtKB-KW"/>
</dbReference>
<keyword evidence="11" id="KW-1185">Reference proteome</keyword>
<organism evidence="10 11">
    <name type="scientific">Exserohilum turcicum (strain 28A)</name>
    <name type="common">Northern leaf blight fungus</name>
    <name type="synonym">Setosphaeria turcica</name>
    <dbReference type="NCBI Taxonomy" id="671987"/>
    <lineage>
        <taxon>Eukaryota</taxon>
        <taxon>Fungi</taxon>
        <taxon>Dikarya</taxon>
        <taxon>Ascomycota</taxon>
        <taxon>Pezizomycotina</taxon>
        <taxon>Dothideomycetes</taxon>
        <taxon>Pleosporomycetidae</taxon>
        <taxon>Pleosporales</taxon>
        <taxon>Pleosporineae</taxon>
        <taxon>Pleosporaceae</taxon>
        <taxon>Exserohilum</taxon>
    </lineage>
</organism>
<dbReference type="InterPro" id="IPR026489">
    <property type="entry name" value="CXC_dom"/>
</dbReference>
<dbReference type="GO" id="GO:0031507">
    <property type="term" value="P:heterochromatin formation"/>
    <property type="evidence" value="ECO:0007669"/>
    <property type="project" value="TreeGrafter"/>
</dbReference>
<keyword evidence="5" id="KW-0804">Transcription</keyword>
<evidence type="ECO:0000256" key="3">
    <source>
        <dbReference type="ARBA" id="ARBA00022691"/>
    </source>
</evidence>
<feature type="region of interest" description="Disordered" evidence="7">
    <location>
        <begin position="396"/>
        <end position="444"/>
    </location>
</feature>
<evidence type="ECO:0000256" key="7">
    <source>
        <dbReference type="SAM" id="MobiDB-lite"/>
    </source>
</evidence>
<gene>
    <name evidence="10" type="ORF">SETTUDRAFT_44238</name>
</gene>
<feature type="compositionally biased region" description="Low complexity" evidence="7">
    <location>
        <begin position="799"/>
        <end position="811"/>
    </location>
</feature>
<dbReference type="GO" id="GO:0140951">
    <property type="term" value="F:histone H3K27 trimethyltransferase activity"/>
    <property type="evidence" value="ECO:0007669"/>
    <property type="project" value="UniProtKB-EC"/>
</dbReference>
<dbReference type="Gene3D" id="2.170.270.10">
    <property type="entry name" value="SET domain"/>
    <property type="match status" value="1"/>
</dbReference>
<dbReference type="Pfam" id="PF18264">
    <property type="entry name" value="preSET_CXC"/>
    <property type="match status" value="1"/>
</dbReference>
<sequence>MNNVLNVISDEPCQEVMTLGDDPTPEAEAEASQTRSVLEVNVHDLTATRSAIDACLKRHIAERHEAHAYLNWSKMRRQRTWQEQELRAQQRKQKRPVQSTLPEKYIQYTSPFADMRVIQSPFDRNSTAKDLPDMVQEVFIKAKPKDTVNRSVLSAPTTKYQSEAVFIPPFKEYVGLRENFLADNESKLLATPYFQDEDWKSRKALLNTLPYLYELTHDERGPLDLRKEQSRFYQDPIEAFLAEIGISWNEVLYWLLAPDKIIKRINAGMPGSEKFSAMVLQRSGYDVEEFERDEGMKKAVLFKRSAEKWRKFLSQLEQPCAARLRLTATACAAVLHECEFNIWYLAQQSSFVQNYVLRKTSSGTNPARSTYRQIVCRVCHQHDCLLHGELRQMPEDSWMSESEAKDEALQSYRRSSDSGSGSSSDSDLDSDSDSIPLPAHYNDDDTDIEKVINYKLPANPEAFNVCSESEMIACKGAKPPPGKFNSNWWLQRDMTQHWEKRKPFFPCNHEGSCDAAKCRCYREGITCEKTCKCPPSCNRRFPGCTCTMTPGKRICDSDKCLCLKFNRECDADLCGSCGATEILDPVNRYNEDVVARNCFNVAIQRCVPRKTLLGHSEVHGFGLYMGEDIEKGEYIGEYTGECISVEEGNRRLTIYDYQKTMYLFRLNLKQEVDATYMGNKLRFINNADDKHINCIPRNLLCNTVCRIALFATTNIKAGTELFFNYNYPKEKTAQFKQPNGKVVAVKEPKQKAKKANAKLNLSVGSRSRVLAATAKARAAKAAKRTAIVGESGPEAATNSSGFKARKSSSSALVQKNTARLRGNGAARNKSPDSESEFQGSESEAEDFMVDASQETAASQYVEDTDSDEYVHRSTRNRKLVRGSGNSTRRRAPGRPHTRAFGPAPIVAAEKKTRKGKVGGVRPPAGRKRKRPVVLNSDDE</sequence>
<dbReference type="GeneID" id="19404908"/>